<protein>
    <submittedName>
        <fullName evidence="2">Glycoside hydrolase family 88 protein</fullName>
    </submittedName>
</protein>
<dbReference type="GO" id="GO:0016787">
    <property type="term" value="F:hydrolase activity"/>
    <property type="evidence" value="ECO:0007669"/>
    <property type="project" value="UniProtKB-KW"/>
</dbReference>
<sequence>MLNKVISNLLSVLALCYFLSIELPVYSQNNTKQTEVISEKLKYSERMALSIVKRYPEAWKIDNNDKLKWDYKTGLTLYAFDKLYGKTKNEVYYNYIKNYIDSVIEPSGAILGITKEEHNLDVINTGKVLFNLYKTTGDQKYLNTIHFLAEKLKNHPRTNSGGFWHKDIYPFQMWLDGLYMEAPFYAQYTVEFENGKNLSDVVKQFEEIQKHTYDPKTGLLFHAWDESKKIAWADPVTGRSPNFWSRSIGWYVMALVDVLDYMPKDHPKRVTLIKFLNQAAEGIAKYQDKSGLWFQVTNMGKKKGNYLEASGSCMFSYAFAKGANKGYLPPKYKLIAEKAFDAVVKKLIIVDPDGELHLTQICGSAGLGGNPYRDGSFDYYISEKIKIDNSHGTAPFIMAALELNK</sequence>
<dbReference type="InterPro" id="IPR010905">
    <property type="entry name" value="Glyco_hydro_88"/>
</dbReference>
<evidence type="ECO:0000313" key="3">
    <source>
        <dbReference type="Proteomes" id="UP000609172"/>
    </source>
</evidence>
<dbReference type="Gene3D" id="1.50.10.10">
    <property type="match status" value="1"/>
</dbReference>
<gene>
    <name evidence="2" type="ORF">I5M07_13025</name>
</gene>
<dbReference type="InterPro" id="IPR052043">
    <property type="entry name" value="PolySaccharide_Degr_Enz"/>
</dbReference>
<evidence type="ECO:0000256" key="1">
    <source>
        <dbReference type="ARBA" id="ARBA00022801"/>
    </source>
</evidence>
<comment type="caution">
    <text evidence="2">The sequence shown here is derived from an EMBL/GenBank/DDBJ whole genome shotgun (WGS) entry which is preliminary data.</text>
</comment>
<dbReference type="EMBL" id="JAEHFV010000006">
    <property type="protein sequence ID" value="MBK0370752.1"/>
    <property type="molecule type" value="Genomic_DNA"/>
</dbReference>
<accession>A0A934PM66</accession>
<dbReference type="RefSeq" id="WP_200106884.1">
    <property type="nucleotide sequence ID" value="NZ_JAEHFV010000006.1"/>
</dbReference>
<organism evidence="2 3">
    <name type="scientific">Flavobacterium agrisoli</name>
    <dbReference type="NCBI Taxonomy" id="2793066"/>
    <lineage>
        <taxon>Bacteria</taxon>
        <taxon>Pseudomonadati</taxon>
        <taxon>Bacteroidota</taxon>
        <taxon>Flavobacteriia</taxon>
        <taxon>Flavobacteriales</taxon>
        <taxon>Flavobacteriaceae</taxon>
        <taxon>Flavobacterium</taxon>
    </lineage>
</organism>
<dbReference type="InterPro" id="IPR008928">
    <property type="entry name" value="6-hairpin_glycosidase_sf"/>
</dbReference>
<dbReference type="Pfam" id="PF07470">
    <property type="entry name" value="Glyco_hydro_88"/>
    <property type="match status" value="1"/>
</dbReference>
<dbReference type="AlphaFoldDB" id="A0A934PM66"/>
<dbReference type="SUPFAM" id="SSF48208">
    <property type="entry name" value="Six-hairpin glycosidases"/>
    <property type="match status" value="1"/>
</dbReference>
<dbReference type="GO" id="GO:0005975">
    <property type="term" value="P:carbohydrate metabolic process"/>
    <property type="evidence" value="ECO:0007669"/>
    <property type="project" value="InterPro"/>
</dbReference>
<dbReference type="PANTHER" id="PTHR33886">
    <property type="entry name" value="UNSATURATED RHAMNOGALACTURONAN HYDROLASE (EUROFUNG)"/>
    <property type="match status" value="1"/>
</dbReference>
<proteinExistence type="predicted"/>
<dbReference type="PANTHER" id="PTHR33886:SF8">
    <property type="entry name" value="UNSATURATED RHAMNOGALACTURONAN HYDROLASE (EUROFUNG)"/>
    <property type="match status" value="1"/>
</dbReference>
<reference evidence="2" key="1">
    <citation type="submission" date="2020-12" db="EMBL/GenBank/DDBJ databases">
        <title>Bacterial novel species Flavobacterium sp. SE-1-e isolated from soil.</title>
        <authorList>
            <person name="Jung H.-Y."/>
        </authorList>
    </citation>
    <scope>NUCLEOTIDE SEQUENCE</scope>
    <source>
        <strain evidence="2">SE-1-e</strain>
    </source>
</reference>
<keyword evidence="1 2" id="KW-0378">Hydrolase</keyword>
<dbReference type="Proteomes" id="UP000609172">
    <property type="component" value="Unassembled WGS sequence"/>
</dbReference>
<evidence type="ECO:0000313" key="2">
    <source>
        <dbReference type="EMBL" id="MBK0370752.1"/>
    </source>
</evidence>
<keyword evidence="3" id="KW-1185">Reference proteome</keyword>
<name>A0A934PM66_9FLAO</name>
<dbReference type="InterPro" id="IPR012341">
    <property type="entry name" value="6hp_glycosidase-like_sf"/>
</dbReference>